<organism evidence="7 8">
    <name type="scientific">Peptostreptococcus anaerobius</name>
    <dbReference type="NCBI Taxonomy" id="1261"/>
    <lineage>
        <taxon>Bacteria</taxon>
        <taxon>Bacillati</taxon>
        <taxon>Bacillota</taxon>
        <taxon>Clostridia</taxon>
        <taxon>Peptostreptococcales</taxon>
        <taxon>Peptostreptococcaceae</taxon>
        <taxon>Peptostreptococcus</taxon>
    </lineage>
</organism>
<dbReference type="EMBL" id="LSQZ01000024">
    <property type="protein sequence ID" value="KXI13358.1"/>
    <property type="molecule type" value="Genomic_DNA"/>
</dbReference>
<comment type="caution">
    <text evidence="7">The sequence shown here is derived from an EMBL/GenBank/DDBJ whole genome shotgun (WGS) entry which is preliminary data.</text>
</comment>
<dbReference type="SUPFAM" id="SSF55811">
    <property type="entry name" value="Nudix"/>
    <property type="match status" value="1"/>
</dbReference>
<evidence type="ECO:0000256" key="4">
    <source>
        <dbReference type="ARBA" id="ARBA00022801"/>
    </source>
</evidence>
<evidence type="ECO:0000256" key="3">
    <source>
        <dbReference type="ARBA" id="ARBA00022723"/>
    </source>
</evidence>
<dbReference type="PANTHER" id="PTHR43758">
    <property type="entry name" value="7,8-DIHYDRO-8-OXOGUANINE TRIPHOSPHATASE"/>
    <property type="match status" value="1"/>
</dbReference>
<dbReference type="Proteomes" id="UP000070326">
    <property type="component" value="Unassembled WGS sequence"/>
</dbReference>
<evidence type="ECO:0000313" key="8">
    <source>
        <dbReference type="Proteomes" id="UP000070326"/>
    </source>
</evidence>
<keyword evidence="4" id="KW-0378">Hydrolase</keyword>
<sequence length="159" mass="18523">MKFTLCYLIRDGKYLMLHRTKKEVDVNKGKWIGVGGKLEEGETPAQGIVREIKEETGYDAHDCIFRGVVVFKYNNNPPEDMYLFTCQDFSGSQKICDEGDLAWVDIDKIEDLNIWDGDRIFHRLLREGKGLGEDKIYLTLDYKDDVLMSDKLEYRKDLI</sequence>
<dbReference type="GO" id="GO:0006281">
    <property type="term" value="P:DNA repair"/>
    <property type="evidence" value="ECO:0007669"/>
    <property type="project" value="InterPro"/>
</dbReference>
<dbReference type="PATRIC" id="fig|1261.3.peg.1415"/>
<dbReference type="PROSITE" id="PS00893">
    <property type="entry name" value="NUDIX_BOX"/>
    <property type="match status" value="1"/>
</dbReference>
<comment type="similarity">
    <text evidence="2">Belongs to the Nudix hydrolase family.</text>
</comment>
<evidence type="ECO:0000256" key="1">
    <source>
        <dbReference type="ARBA" id="ARBA00001946"/>
    </source>
</evidence>
<keyword evidence="3" id="KW-0479">Metal-binding</keyword>
<evidence type="ECO:0000313" key="7">
    <source>
        <dbReference type="EMBL" id="KXI13358.1"/>
    </source>
</evidence>
<dbReference type="InterPro" id="IPR020084">
    <property type="entry name" value="NUDIX_hydrolase_CS"/>
</dbReference>
<dbReference type="STRING" id="1261.HMPREF3195_00751"/>
<dbReference type="PANTHER" id="PTHR43758:SF2">
    <property type="entry name" value="OXIDIZED PURINE NUCLEOSIDE TRIPHOSPHATE HYDROLASE"/>
    <property type="match status" value="1"/>
</dbReference>
<comment type="cofactor">
    <cofactor evidence="1">
        <name>Mg(2+)</name>
        <dbReference type="ChEBI" id="CHEBI:18420"/>
    </cofactor>
</comment>
<dbReference type="InterPro" id="IPR015797">
    <property type="entry name" value="NUDIX_hydrolase-like_dom_sf"/>
</dbReference>
<evidence type="ECO:0000259" key="6">
    <source>
        <dbReference type="PROSITE" id="PS51462"/>
    </source>
</evidence>
<reference evidence="7 8" key="1">
    <citation type="submission" date="2016-02" db="EMBL/GenBank/DDBJ databases">
        <authorList>
            <person name="Wen L."/>
            <person name="He K."/>
            <person name="Yang H."/>
        </authorList>
    </citation>
    <scope>NUCLEOTIDE SEQUENCE [LARGE SCALE GENOMIC DNA]</scope>
    <source>
        <strain evidence="7 8">MJR8628A</strain>
    </source>
</reference>
<dbReference type="InterPro" id="IPR003562">
    <property type="entry name" value="Mutator_MutX_prot"/>
</dbReference>
<dbReference type="eggNOG" id="COG0494">
    <property type="taxonomic scope" value="Bacteria"/>
</dbReference>
<name>A0A135YVD4_9FIRM</name>
<dbReference type="CDD" id="cd18886">
    <property type="entry name" value="NUDIX_MutT_Nudt1"/>
    <property type="match status" value="1"/>
</dbReference>
<evidence type="ECO:0000256" key="5">
    <source>
        <dbReference type="ARBA" id="ARBA00022842"/>
    </source>
</evidence>
<protein>
    <submittedName>
        <fullName evidence="7">Putative mutator MutT protein</fullName>
    </submittedName>
</protein>
<dbReference type="AlphaFoldDB" id="A0A135YVD4"/>
<feature type="domain" description="Nudix hydrolase" evidence="6">
    <location>
        <begin position="1"/>
        <end position="127"/>
    </location>
</feature>
<accession>A0A135YVD4</accession>
<dbReference type="GO" id="GO:0005737">
    <property type="term" value="C:cytoplasm"/>
    <property type="evidence" value="ECO:0007669"/>
    <property type="project" value="TreeGrafter"/>
</dbReference>
<keyword evidence="5" id="KW-0460">Magnesium</keyword>
<dbReference type="Pfam" id="PF00293">
    <property type="entry name" value="NUDIX"/>
    <property type="match status" value="1"/>
</dbReference>
<dbReference type="PROSITE" id="PS51462">
    <property type="entry name" value="NUDIX"/>
    <property type="match status" value="1"/>
</dbReference>
<evidence type="ECO:0000256" key="2">
    <source>
        <dbReference type="ARBA" id="ARBA00005582"/>
    </source>
</evidence>
<gene>
    <name evidence="7" type="ORF">HMPREF3195_00751</name>
</gene>
<proteinExistence type="inferred from homology"/>
<dbReference type="InterPro" id="IPR000086">
    <property type="entry name" value="NUDIX_hydrolase_dom"/>
</dbReference>
<dbReference type="GO" id="GO:0046872">
    <property type="term" value="F:metal ion binding"/>
    <property type="evidence" value="ECO:0007669"/>
    <property type="project" value="UniProtKB-KW"/>
</dbReference>
<dbReference type="PRINTS" id="PR01402">
    <property type="entry name" value="MUTATORMUTX"/>
</dbReference>
<dbReference type="Gene3D" id="3.90.79.10">
    <property type="entry name" value="Nucleoside Triphosphate Pyrophosphohydrolase"/>
    <property type="match status" value="1"/>
</dbReference>
<dbReference type="RefSeq" id="WP_021935245.1">
    <property type="nucleotide sequence ID" value="NZ_CP096607.1"/>
</dbReference>
<dbReference type="GO" id="GO:0008413">
    <property type="term" value="F:8-oxo-7,8-dihydroguanosine triphosphate pyrophosphatase activity"/>
    <property type="evidence" value="ECO:0007669"/>
    <property type="project" value="InterPro"/>
</dbReference>